<evidence type="ECO:0000313" key="1">
    <source>
        <dbReference type="EMBL" id="HFT93814.1"/>
    </source>
</evidence>
<sequence length="63" mass="7191">MNMVKIREIARAKNIIPGHQKKSELIRSIQRKEGNFDCFGTATAGVCTQRDCLWRKDCLGPEK</sequence>
<name>A0A7C3R029_9BACT</name>
<dbReference type="EMBL" id="DTMM01000161">
    <property type="protein sequence ID" value="HFT93814.1"/>
    <property type="molecule type" value="Genomic_DNA"/>
</dbReference>
<organism evidence="1">
    <name type="scientific">Leptospirillum ferriphilum</name>
    <dbReference type="NCBI Taxonomy" id="178606"/>
    <lineage>
        <taxon>Bacteria</taxon>
        <taxon>Pseudomonadati</taxon>
        <taxon>Nitrospirota</taxon>
        <taxon>Nitrospiria</taxon>
        <taxon>Nitrospirales</taxon>
        <taxon>Nitrospiraceae</taxon>
        <taxon>Leptospirillum</taxon>
    </lineage>
</organism>
<proteinExistence type="predicted"/>
<reference evidence="1" key="1">
    <citation type="journal article" date="2020" name="mSystems">
        <title>Genome- and Community-Level Interaction Insights into Carbon Utilization and Element Cycling Functions of Hydrothermarchaeota in Hydrothermal Sediment.</title>
        <authorList>
            <person name="Zhou Z."/>
            <person name="Liu Y."/>
            <person name="Xu W."/>
            <person name="Pan J."/>
            <person name="Luo Z.H."/>
            <person name="Li M."/>
        </authorList>
    </citation>
    <scope>NUCLEOTIDE SEQUENCE [LARGE SCALE GENOMIC DNA]</scope>
    <source>
        <strain evidence="1">SpSt-902</strain>
    </source>
</reference>
<protein>
    <submittedName>
        <fullName evidence="1">SAP domain-containing protein</fullName>
    </submittedName>
</protein>
<accession>A0A7C3R029</accession>
<dbReference type="AlphaFoldDB" id="A0A7C3R029"/>
<gene>
    <name evidence="1" type="ORF">ENX03_07780</name>
</gene>
<comment type="caution">
    <text evidence="1">The sequence shown here is derived from an EMBL/GenBank/DDBJ whole genome shotgun (WGS) entry which is preliminary data.</text>
</comment>